<evidence type="ECO:0000313" key="2">
    <source>
        <dbReference type="EnsemblMetazoa" id="XP_019863550.1"/>
    </source>
</evidence>
<reference evidence="2" key="2">
    <citation type="submission" date="2024-06" db="UniProtKB">
        <authorList>
            <consortium name="EnsemblMetazoa"/>
        </authorList>
    </citation>
    <scope>IDENTIFICATION</scope>
</reference>
<feature type="region of interest" description="Disordered" evidence="1">
    <location>
        <begin position="1"/>
        <end position="25"/>
    </location>
</feature>
<dbReference type="Proteomes" id="UP000007879">
    <property type="component" value="Unassembled WGS sequence"/>
</dbReference>
<name>A0AAN0K2I4_AMPQE</name>
<dbReference type="RefSeq" id="XP_019863550.1">
    <property type="nucleotide sequence ID" value="XM_020007991.1"/>
</dbReference>
<dbReference type="EnsemblMetazoa" id="XM_020007991.1">
    <property type="protein sequence ID" value="XP_019863550.1"/>
    <property type="gene ID" value="LOC109592568"/>
</dbReference>
<keyword evidence="3" id="KW-1185">Reference proteome</keyword>
<evidence type="ECO:0000256" key="1">
    <source>
        <dbReference type="SAM" id="MobiDB-lite"/>
    </source>
</evidence>
<protein>
    <submittedName>
        <fullName evidence="2">Uncharacterized protein</fullName>
    </submittedName>
</protein>
<dbReference type="KEGG" id="aqu:109592568"/>
<reference evidence="3" key="1">
    <citation type="journal article" date="2010" name="Nature">
        <title>The Amphimedon queenslandica genome and the evolution of animal complexity.</title>
        <authorList>
            <person name="Srivastava M."/>
            <person name="Simakov O."/>
            <person name="Chapman J."/>
            <person name="Fahey B."/>
            <person name="Gauthier M.E."/>
            <person name="Mitros T."/>
            <person name="Richards G.S."/>
            <person name="Conaco C."/>
            <person name="Dacre M."/>
            <person name="Hellsten U."/>
            <person name="Larroux C."/>
            <person name="Putnam N.H."/>
            <person name="Stanke M."/>
            <person name="Adamska M."/>
            <person name="Darling A."/>
            <person name="Degnan S.M."/>
            <person name="Oakley T.H."/>
            <person name="Plachetzki D.C."/>
            <person name="Zhai Y."/>
            <person name="Adamski M."/>
            <person name="Calcino A."/>
            <person name="Cummins S.F."/>
            <person name="Goodstein D.M."/>
            <person name="Harris C."/>
            <person name="Jackson D.J."/>
            <person name="Leys S.P."/>
            <person name="Shu S."/>
            <person name="Woodcroft B.J."/>
            <person name="Vervoort M."/>
            <person name="Kosik K.S."/>
            <person name="Manning G."/>
            <person name="Degnan B.M."/>
            <person name="Rokhsar D.S."/>
        </authorList>
    </citation>
    <scope>NUCLEOTIDE SEQUENCE [LARGE SCALE GENOMIC DNA]</scope>
</reference>
<organism evidence="2 3">
    <name type="scientific">Amphimedon queenslandica</name>
    <name type="common">Sponge</name>
    <dbReference type="NCBI Taxonomy" id="400682"/>
    <lineage>
        <taxon>Eukaryota</taxon>
        <taxon>Metazoa</taxon>
        <taxon>Porifera</taxon>
        <taxon>Demospongiae</taxon>
        <taxon>Heteroscleromorpha</taxon>
        <taxon>Haplosclerida</taxon>
        <taxon>Niphatidae</taxon>
        <taxon>Amphimedon</taxon>
    </lineage>
</organism>
<sequence>MSLSDEQAMSPGKSSDTCNPGKKTWYVTYPPSQPPNQGQNLEITIKLQKMNEEFADLFYQTRKALEELHLSDIIEYIEAHVISVLSPNDQTLKNKELVRKKFNESEDARQLFYVLEKHVSWFNYSFILKIVKVFLQENKSLKESWSSYDNEIQEYFMKGEGQ</sequence>
<feature type="compositionally biased region" description="Polar residues" evidence="1">
    <location>
        <begin position="1"/>
        <end position="18"/>
    </location>
</feature>
<dbReference type="GeneID" id="109592568"/>
<proteinExistence type="predicted"/>
<accession>A0AAN0K2I4</accession>
<evidence type="ECO:0000313" key="3">
    <source>
        <dbReference type="Proteomes" id="UP000007879"/>
    </source>
</evidence>
<dbReference type="AlphaFoldDB" id="A0AAN0K2I4"/>